<keyword evidence="2" id="KW-1133">Transmembrane helix</keyword>
<evidence type="ECO:0000313" key="5">
    <source>
        <dbReference type="Proteomes" id="UP000191342"/>
    </source>
</evidence>
<proteinExistence type="predicted"/>
<dbReference type="PANTHER" id="PTHR35395">
    <property type="entry name" value="DUF6536 DOMAIN-CONTAINING PROTEIN"/>
    <property type="match status" value="1"/>
</dbReference>
<accession>A0A1V6SMU1</accession>
<name>A0A1V6SMU1_9EURO</name>
<feature type="transmembrane region" description="Helical" evidence="2">
    <location>
        <begin position="591"/>
        <end position="613"/>
    </location>
</feature>
<dbReference type="AlphaFoldDB" id="A0A1V6SMU1"/>
<dbReference type="InterPro" id="IPR046623">
    <property type="entry name" value="DUF6536"/>
</dbReference>
<feature type="transmembrane region" description="Helical" evidence="2">
    <location>
        <begin position="68"/>
        <end position="90"/>
    </location>
</feature>
<feature type="domain" description="DUF6536" evidence="3">
    <location>
        <begin position="66"/>
        <end position="212"/>
    </location>
</feature>
<feature type="transmembrane region" description="Helical" evidence="2">
    <location>
        <begin position="176"/>
        <end position="193"/>
    </location>
</feature>
<evidence type="ECO:0000256" key="1">
    <source>
        <dbReference type="SAM" id="MobiDB-lite"/>
    </source>
</evidence>
<dbReference type="OrthoDB" id="5429634at2759"/>
<gene>
    <name evidence="4" type="ORF">PENFLA_c034G07686</name>
</gene>
<sequence length="697" mass="77630">MFDNVLLGHDAELSPIPRSYRSSDRLIHTLSEEDSERGPHRKSLEYESRSKQETFGRQSRGLFRGWKFTAFLAFMSSVVVCFFNAGFLIYSATSTRNGDGMTLVKGDCNKVHRWAKAMHWLINVLGTGVLSASNFGMQCLIAPTRKDVDRAHRKSSWLDIGVPSVRNLFRISWKRSFLWLCLCFSSLPFHLFYNSAVYYKTAVPAYEVFAGPGSLHQMDWPDLQLNSISKTSDKGDSLKTLLQAAKNGSLRHLDSASCVAAFAQTYQASYGKLLLATEYAQDNNSYTLVYTNPVYQPKDKSIEKAMLPYPWVCPSDGGSQQVCKKNGTSAVHKWAENKNWTVNVQPGYMTSASYNIQHCLAEPVTQHCSLQYSPPSMVAVIVANLVKTVILLYIWLGMPRAPLLTVGDGIASFLRRSDPYSLGMCLPSDGSAIYTHPVYAKLPSLKNRKSRHPAVYTDIWKTKLGDINSQTIISTGDSQGFVTNSITANLPQLIFSFLYVAYNSILTSMCLSAEWSRFGYHRKGLRVSHNPRLSQRSNYFLSLPYRYAVPLMATSAVIHWLVSQSLFIIAIEAYNTHMERDPLHDVYACGYSPLAIVIATSIGAVMFICLIGLSLRRFESAMPVAGSCSLAIAAACHPGYNPNVDKPEPVEMESEDEEEDMALLPLQWGSVSIDGLIGHCSFTSGDVHPPEKGQKYQ</sequence>
<feature type="transmembrane region" description="Helical" evidence="2">
    <location>
        <begin position="547"/>
        <end position="571"/>
    </location>
</feature>
<dbReference type="PANTHER" id="PTHR35395:SF1">
    <property type="entry name" value="DUF6536 DOMAIN-CONTAINING PROTEIN"/>
    <property type="match status" value="1"/>
</dbReference>
<evidence type="ECO:0000313" key="4">
    <source>
        <dbReference type="EMBL" id="OQE14984.1"/>
    </source>
</evidence>
<feature type="transmembrane region" description="Helical" evidence="2">
    <location>
        <begin position="120"/>
        <end position="143"/>
    </location>
</feature>
<protein>
    <recommendedName>
        <fullName evidence="3">DUF6536 domain-containing protein</fullName>
    </recommendedName>
</protein>
<keyword evidence="2" id="KW-0812">Transmembrane</keyword>
<keyword evidence="5" id="KW-1185">Reference proteome</keyword>
<dbReference type="Proteomes" id="UP000191342">
    <property type="component" value="Unassembled WGS sequence"/>
</dbReference>
<comment type="caution">
    <text evidence="4">The sequence shown here is derived from an EMBL/GenBank/DDBJ whole genome shotgun (WGS) entry which is preliminary data.</text>
</comment>
<keyword evidence="2" id="KW-0472">Membrane</keyword>
<dbReference type="STRING" id="254877.A0A1V6SMU1"/>
<evidence type="ECO:0000259" key="3">
    <source>
        <dbReference type="Pfam" id="PF20163"/>
    </source>
</evidence>
<dbReference type="Pfam" id="PF20163">
    <property type="entry name" value="DUF6536"/>
    <property type="match status" value="1"/>
</dbReference>
<reference evidence="5" key="1">
    <citation type="journal article" date="2017" name="Nat. Microbiol.">
        <title>Global analysis of biosynthetic gene clusters reveals vast potential of secondary metabolite production in Penicillium species.</title>
        <authorList>
            <person name="Nielsen J.C."/>
            <person name="Grijseels S."/>
            <person name="Prigent S."/>
            <person name="Ji B."/>
            <person name="Dainat J."/>
            <person name="Nielsen K.F."/>
            <person name="Frisvad J.C."/>
            <person name="Workman M."/>
            <person name="Nielsen J."/>
        </authorList>
    </citation>
    <scope>NUCLEOTIDE SEQUENCE [LARGE SCALE GENOMIC DNA]</scope>
    <source>
        <strain evidence="5">IBT 14082</strain>
    </source>
</reference>
<organism evidence="4 5">
    <name type="scientific">Penicillium flavigenum</name>
    <dbReference type="NCBI Taxonomy" id="254877"/>
    <lineage>
        <taxon>Eukaryota</taxon>
        <taxon>Fungi</taxon>
        <taxon>Dikarya</taxon>
        <taxon>Ascomycota</taxon>
        <taxon>Pezizomycotina</taxon>
        <taxon>Eurotiomycetes</taxon>
        <taxon>Eurotiomycetidae</taxon>
        <taxon>Eurotiales</taxon>
        <taxon>Aspergillaceae</taxon>
        <taxon>Penicillium</taxon>
    </lineage>
</organism>
<dbReference type="EMBL" id="MLQL01000034">
    <property type="protein sequence ID" value="OQE14984.1"/>
    <property type="molecule type" value="Genomic_DNA"/>
</dbReference>
<evidence type="ECO:0000256" key="2">
    <source>
        <dbReference type="SAM" id="Phobius"/>
    </source>
</evidence>
<feature type="transmembrane region" description="Helical" evidence="2">
    <location>
        <begin position="377"/>
        <end position="396"/>
    </location>
</feature>
<feature type="region of interest" description="Disordered" evidence="1">
    <location>
        <begin position="31"/>
        <end position="52"/>
    </location>
</feature>